<accession>A0AAU6WS68</accession>
<keyword evidence="2" id="KW-1185">Reference proteome</keyword>
<organism evidence="1 2">
    <name type="scientific">Chryseobacterium endophyticum</name>
    <dbReference type="NCBI Taxonomy" id="1854762"/>
    <lineage>
        <taxon>Bacteria</taxon>
        <taxon>Pseudomonadati</taxon>
        <taxon>Bacteroidota</taxon>
        <taxon>Flavobacteriia</taxon>
        <taxon>Flavobacteriales</taxon>
        <taxon>Weeksellaceae</taxon>
        <taxon>Chryseobacterium group</taxon>
        <taxon>Chryseobacterium</taxon>
    </lineage>
</organism>
<evidence type="ECO:0000313" key="2">
    <source>
        <dbReference type="Proteomes" id="UP001463665"/>
    </source>
</evidence>
<proteinExistence type="predicted"/>
<dbReference type="Gene3D" id="1.20.1440.60">
    <property type="entry name" value="23S rRNA-intervening sequence"/>
    <property type="match status" value="1"/>
</dbReference>
<protein>
    <submittedName>
        <fullName evidence="1">Four helix bundle protein</fullName>
    </submittedName>
</protein>
<evidence type="ECO:0000313" key="1">
    <source>
        <dbReference type="EMBL" id="XAO75540.1"/>
    </source>
</evidence>
<dbReference type="InterPro" id="IPR012657">
    <property type="entry name" value="23S_rRNA-intervening_sequence"/>
</dbReference>
<dbReference type="EMBL" id="CP154834">
    <property type="protein sequence ID" value="XAO75540.1"/>
    <property type="molecule type" value="Genomic_DNA"/>
</dbReference>
<dbReference type="InterPro" id="IPR036583">
    <property type="entry name" value="23S_rRNA_IVS_sf"/>
</dbReference>
<reference evidence="1 2" key="1">
    <citation type="submission" date="2024-04" db="EMBL/GenBank/DDBJ databases">
        <title>Genome sequencing and assembly of rice foliar adapted Chryseobacterium endophyticum OsEnb-ALM-A6.</title>
        <authorList>
            <person name="Kumar S."/>
            <person name="Javed M."/>
            <person name="Chouhan V."/>
            <person name="Charishma K."/>
            <person name="Patel A."/>
            <person name="Kumar M."/>
            <person name="Sahu K.P."/>
            <person name="Kumar A."/>
        </authorList>
    </citation>
    <scope>NUCLEOTIDE SEQUENCE [LARGE SCALE GENOMIC DNA]</scope>
    <source>
        <strain evidence="1 2">OsEnb-ALM-A6</strain>
    </source>
</reference>
<gene>
    <name evidence="1" type="ORF">AAFP95_06440</name>
</gene>
<dbReference type="AlphaFoldDB" id="A0AAU6WS68"/>
<sequence>MDFNQLFRYRTKQFSIAVIKSLSPLPYSDDLSIIRSSTSVAANYRVVSRARSEKEKLAKICIVVEETDETQFWLELIEELEYLSPEKIFPLKQECDELVKVMTSYKFKLSQNI</sequence>
<dbReference type="RefSeq" id="WP_294199702.1">
    <property type="nucleotide sequence ID" value="NZ_CP154834.1"/>
</dbReference>
<dbReference type="NCBIfam" id="TIGR02436">
    <property type="entry name" value="four helix bundle protein"/>
    <property type="match status" value="1"/>
</dbReference>
<dbReference type="Pfam" id="PF05635">
    <property type="entry name" value="23S_rRNA_IVP"/>
    <property type="match status" value="1"/>
</dbReference>
<dbReference type="Proteomes" id="UP001463665">
    <property type="component" value="Chromosome"/>
</dbReference>
<name>A0AAU6WS68_9FLAO</name>
<dbReference type="SUPFAM" id="SSF158446">
    <property type="entry name" value="IVS-encoded protein-like"/>
    <property type="match status" value="1"/>
</dbReference>